<protein>
    <submittedName>
        <fullName evidence="4">Secreted protein</fullName>
    </submittedName>
</protein>
<keyword evidence="3" id="KW-1185">Reference proteome</keyword>
<proteinExistence type="predicted"/>
<dbReference type="AlphaFoldDB" id="A0A0R3UBF1"/>
<dbReference type="Proteomes" id="UP000267029">
    <property type="component" value="Unassembled WGS sequence"/>
</dbReference>
<dbReference type="EMBL" id="UXSR01001422">
    <property type="protein sequence ID" value="VDD78247.1"/>
    <property type="molecule type" value="Genomic_DNA"/>
</dbReference>
<name>A0A0R3UBF1_MESCO</name>
<feature type="signal peptide" evidence="1">
    <location>
        <begin position="1"/>
        <end position="26"/>
    </location>
</feature>
<evidence type="ECO:0000313" key="4">
    <source>
        <dbReference type="WBParaSite" id="MCU_012662-RA"/>
    </source>
</evidence>
<accession>A0A0R3UBF1</accession>
<keyword evidence="1" id="KW-0732">Signal</keyword>
<sequence>MRSLTNLSLSLLLLLLLFTHTRMVAGFGEVESQRLEAEHVEEPDVALTDVVESMIGSDDFDNADILEPASALPCKLPGRRWSCGPWWRRRRRGRRA</sequence>
<evidence type="ECO:0000313" key="2">
    <source>
        <dbReference type="EMBL" id="VDD78247.1"/>
    </source>
</evidence>
<evidence type="ECO:0000256" key="1">
    <source>
        <dbReference type="SAM" id="SignalP"/>
    </source>
</evidence>
<feature type="chain" id="PRO_5043132220" evidence="1">
    <location>
        <begin position="27"/>
        <end position="96"/>
    </location>
</feature>
<organism evidence="2 3">
    <name type="scientific">Mesocestoides corti</name>
    <name type="common">Flatworm</name>
    <dbReference type="NCBI Taxonomy" id="53468"/>
    <lineage>
        <taxon>Eukaryota</taxon>
        <taxon>Metazoa</taxon>
        <taxon>Spiralia</taxon>
        <taxon>Lophotrochozoa</taxon>
        <taxon>Platyhelminthes</taxon>
        <taxon>Cestoda</taxon>
        <taxon>Eucestoda</taxon>
        <taxon>Cyclophyllidea</taxon>
        <taxon>Mesocestoididae</taxon>
        <taxon>Mesocestoides</taxon>
    </lineage>
</organism>
<reference evidence="4" key="2">
    <citation type="submission" date="2019-11" db="UniProtKB">
        <authorList>
            <consortium name="WormBaseParasite"/>
        </authorList>
    </citation>
    <scope>IDENTIFICATION</scope>
</reference>
<evidence type="ECO:0000313" key="3">
    <source>
        <dbReference type="Proteomes" id="UP000267029"/>
    </source>
</evidence>
<dbReference type="WBParaSite" id="MCU_012662-RA">
    <property type="protein sequence ID" value="MCU_012662-RA"/>
    <property type="gene ID" value="MCU_012662"/>
</dbReference>
<reference evidence="2 3" key="1">
    <citation type="submission" date="2018-10" db="EMBL/GenBank/DDBJ databases">
        <authorList>
            <consortium name="Pathogen Informatics"/>
        </authorList>
    </citation>
    <scope>NUCLEOTIDE SEQUENCE [LARGE SCALE GENOMIC DNA]</scope>
</reference>
<gene>
    <name evidence="2" type="ORF">MCOS_LOCUS4250</name>
</gene>